<name>A0A0A7GGV6_GEOAI</name>
<evidence type="ECO:0000313" key="3">
    <source>
        <dbReference type="Proteomes" id="UP000030624"/>
    </source>
</evidence>
<keyword evidence="1" id="KW-0812">Transmembrane</keyword>
<keyword evidence="1" id="KW-0472">Membrane</keyword>
<dbReference type="AlphaFoldDB" id="A0A0A7GGV6"/>
<dbReference type="PANTHER" id="PTHR35902">
    <property type="entry name" value="S-LAYER DOMAIN-LIKE PROTEIN-RELATED"/>
    <property type="match status" value="1"/>
</dbReference>
<proteinExistence type="predicted"/>
<dbReference type="Proteomes" id="UP000030624">
    <property type="component" value="Chromosome"/>
</dbReference>
<keyword evidence="1" id="KW-1133">Transmembrane helix</keyword>
<evidence type="ECO:0000256" key="1">
    <source>
        <dbReference type="SAM" id="Phobius"/>
    </source>
</evidence>
<reference evidence="2 3" key="1">
    <citation type="journal article" date="2015" name="Appl. Environ. Microbiol.">
        <title>The Geoglobus acetivorans genome: Fe(III) reduction, acetate utilization, autotrophic growth, and degradation of aromatic compounds in a hyperthermophilic archaeon.</title>
        <authorList>
            <person name="Mardanov A.V."/>
            <person name="Slododkina G.B."/>
            <person name="Slobodkin A.I."/>
            <person name="Beletsky A.V."/>
            <person name="Gavrilov S.N."/>
            <person name="Kublanov I.V."/>
            <person name="Bonch-Osmolovskaya E.A."/>
            <person name="Skryabin K.G."/>
            <person name="Ravin N.V."/>
        </authorList>
    </citation>
    <scope>NUCLEOTIDE SEQUENCE [LARGE SCALE GENOMIC DNA]</scope>
    <source>
        <strain evidence="2 3">SBH6</strain>
    </source>
</reference>
<dbReference type="EMBL" id="CP009552">
    <property type="protein sequence ID" value="AIY91088.1"/>
    <property type="molecule type" value="Genomic_DNA"/>
</dbReference>
<gene>
    <name evidence="2" type="ORF">GACE_2064</name>
</gene>
<dbReference type="KEGG" id="gac:GACE_2064"/>
<evidence type="ECO:0000313" key="2">
    <source>
        <dbReference type="EMBL" id="AIY91088.1"/>
    </source>
</evidence>
<dbReference type="HOGENOM" id="CLU_649907_0_0_2"/>
<dbReference type="STRING" id="565033.GACE_2064"/>
<feature type="transmembrane region" description="Helical" evidence="1">
    <location>
        <begin position="375"/>
        <end position="394"/>
    </location>
</feature>
<sequence>MSVTYEISQDRILVGDEVECFLIIKNPNPIPENLRSIVFFSDLISPRIFSEVGVIPPNSEYRLPFIFKAEKEGTHIVEVSVKTYNGIIRTYIPFTVESAEPELVLKTGEIYLGEKNVISVSAIWDSAVRIKPLFNASPSESYGNDFEFVFTPEKPEKLRFEIEYSNGNNIHSVIKEVNPVWITSSGVTLSVTYNRNAYANEAVEVSVKVANLKKSPINSLSITIGGDERFIPELKPNETWEGSFYVQPEKGADVTLKYRDELGKEHEMTKKLEFNTINESAVQICGYEFDDSTLTGEVCNLGSTEVKNVIVRFGGKSYFVGSILPEDYEVFSFKAEGNGTIEVSWKNLAGNVLTISSFAEEKKVELKNAEGGREILYASAIVSVAIVLLAILAFRRK</sequence>
<dbReference type="eggNOG" id="arCOG04400">
    <property type="taxonomic scope" value="Archaea"/>
</dbReference>
<organism evidence="2 3">
    <name type="scientific">Geoglobus acetivorans</name>
    <dbReference type="NCBI Taxonomy" id="565033"/>
    <lineage>
        <taxon>Archaea</taxon>
        <taxon>Methanobacteriati</taxon>
        <taxon>Methanobacteriota</taxon>
        <taxon>Archaeoglobi</taxon>
        <taxon>Archaeoglobales</taxon>
        <taxon>Archaeoglobaceae</taxon>
        <taxon>Geoglobus</taxon>
    </lineage>
</organism>
<protein>
    <submittedName>
        <fullName evidence="2">Uncharacterized protein</fullName>
    </submittedName>
</protein>
<accession>A0A0A7GGV6</accession>